<dbReference type="GO" id="GO:0042645">
    <property type="term" value="C:mitochondrial nucleoid"/>
    <property type="evidence" value="ECO:0007669"/>
    <property type="project" value="UniProtKB-SubCell"/>
</dbReference>
<evidence type="ECO:0000313" key="8">
    <source>
        <dbReference type="Proteomes" id="UP001347796"/>
    </source>
</evidence>
<gene>
    <name evidence="7" type="ORF">SNE40_010307</name>
</gene>
<evidence type="ECO:0000256" key="3">
    <source>
        <dbReference type="ARBA" id="ARBA00023128"/>
    </source>
</evidence>
<comment type="caution">
    <text evidence="7">The sequence shown here is derived from an EMBL/GenBank/DDBJ whole genome shotgun (WGS) entry which is preliminary data.</text>
</comment>
<keyword evidence="2" id="KW-0809">Transit peptide</keyword>
<organism evidence="7 8">
    <name type="scientific">Patella caerulea</name>
    <name type="common">Rayed Mediterranean limpet</name>
    <dbReference type="NCBI Taxonomy" id="87958"/>
    <lineage>
        <taxon>Eukaryota</taxon>
        <taxon>Metazoa</taxon>
        <taxon>Spiralia</taxon>
        <taxon>Lophotrochozoa</taxon>
        <taxon>Mollusca</taxon>
        <taxon>Gastropoda</taxon>
        <taxon>Patellogastropoda</taxon>
        <taxon>Patelloidea</taxon>
        <taxon>Patellidae</taxon>
        <taxon>Patella</taxon>
    </lineage>
</organism>
<keyword evidence="3" id="KW-0496">Mitochondrion</keyword>
<evidence type="ECO:0000313" key="7">
    <source>
        <dbReference type="EMBL" id="KAK6182680.1"/>
    </source>
</evidence>
<name>A0AAN8JU71_PATCE</name>
<evidence type="ECO:0000256" key="6">
    <source>
        <dbReference type="ARBA" id="ARBA00032983"/>
    </source>
</evidence>
<dbReference type="InterPro" id="IPR037698">
    <property type="entry name" value="UQCC2"/>
</dbReference>
<proteinExistence type="predicted"/>
<dbReference type="GO" id="GO:0034551">
    <property type="term" value="P:mitochondrial respiratory chain complex III assembly"/>
    <property type="evidence" value="ECO:0007669"/>
    <property type="project" value="TreeGrafter"/>
</dbReference>
<reference evidence="7 8" key="1">
    <citation type="submission" date="2024-01" db="EMBL/GenBank/DDBJ databases">
        <title>The genome of the rayed Mediterranean limpet Patella caerulea (Linnaeus, 1758).</title>
        <authorList>
            <person name="Anh-Thu Weber A."/>
            <person name="Halstead-Nussloch G."/>
        </authorList>
    </citation>
    <scope>NUCLEOTIDE SEQUENCE [LARGE SCALE GENOMIC DNA]</scope>
    <source>
        <strain evidence="7">AATW-2023a</strain>
        <tissue evidence="7">Whole specimen</tissue>
    </source>
</reference>
<dbReference type="PANTHER" id="PTHR34260">
    <property type="entry name" value="UBIQUINOL-CYTOCHROME-C REDUCTASE COMPLEX ASSEMBLY FACTOR 2"/>
    <property type="match status" value="1"/>
</dbReference>
<dbReference type="PANTHER" id="PTHR34260:SF1">
    <property type="entry name" value="UBIQUINOL-CYTOCHROME-C REDUCTASE COMPLEX ASSEMBLY FACTOR 2"/>
    <property type="match status" value="1"/>
</dbReference>
<evidence type="ECO:0000256" key="1">
    <source>
        <dbReference type="ARBA" id="ARBA00004436"/>
    </source>
</evidence>
<dbReference type="EMBL" id="JAZGQO010000007">
    <property type="protein sequence ID" value="KAK6182680.1"/>
    <property type="molecule type" value="Genomic_DNA"/>
</dbReference>
<protein>
    <recommendedName>
        <fullName evidence="6">Mitochondrial nucleoid factor 1</fullName>
    </recommendedName>
    <alternativeName>
        <fullName evidence="5">Mitochondrial protein M19</fullName>
    </alternativeName>
</protein>
<evidence type="ECO:0000256" key="4">
    <source>
        <dbReference type="ARBA" id="ARBA00023271"/>
    </source>
</evidence>
<evidence type="ECO:0000256" key="5">
    <source>
        <dbReference type="ARBA" id="ARBA00031206"/>
    </source>
</evidence>
<sequence length="120" mass="13967">MAASRYRLFMRLCSEWKLDETKAGRDLGFIIRESVARGFKNGEASAIDEEKCERSYNALQKLNSNYYREKYPYTRESASSGCSFDVLQQFVATETMVHLQYQDLSMFKKIKTYVKGEKGK</sequence>
<dbReference type="Proteomes" id="UP001347796">
    <property type="component" value="Unassembled WGS sequence"/>
</dbReference>
<dbReference type="Pfam" id="PF20180">
    <property type="entry name" value="UQCC2_CBP6"/>
    <property type="match status" value="1"/>
</dbReference>
<keyword evidence="8" id="KW-1185">Reference proteome</keyword>
<comment type="subcellular location">
    <subcellularLocation>
        <location evidence="1">Mitochondrion matrix</location>
        <location evidence="1">Mitochondrion nucleoid</location>
    </subcellularLocation>
</comment>
<accession>A0AAN8JU71</accession>
<keyword evidence="4" id="KW-1135">Mitochondrion nucleoid</keyword>
<evidence type="ECO:0000256" key="2">
    <source>
        <dbReference type="ARBA" id="ARBA00022946"/>
    </source>
</evidence>
<dbReference type="AlphaFoldDB" id="A0AAN8JU71"/>